<evidence type="ECO:0000313" key="3">
    <source>
        <dbReference type="EMBL" id="MED6131441.1"/>
    </source>
</evidence>
<feature type="domain" description="Presequence protease mitochondrial-type C-terminal" evidence="2">
    <location>
        <begin position="178"/>
        <end position="309"/>
    </location>
</feature>
<dbReference type="InterPro" id="IPR055130">
    <property type="entry name" value="PreP_C"/>
</dbReference>
<dbReference type="Pfam" id="PF08367">
    <property type="entry name" value="M16C_assoc"/>
    <property type="match status" value="1"/>
</dbReference>
<proteinExistence type="predicted"/>
<dbReference type="Proteomes" id="UP001341840">
    <property type="component" value="Unassembled WGS sequence"/>
</dbReference>
<organism evidence="3 4">
    <name type="scientific">Stylosanthes scabra</name>
    <dbReference type="NCBI Taxonomy" id="79078"/>
    <lineage>
        <taxon>Eukaryota</taxon>
        <taxon>Viridiplantae</taxon>
        <taxon>Streptophyta</taxon>
        <taxon>Embryophyta</taxon>
        <taxon>Tracheophyta</taxon>
        <taxon>Spermatophyta</taxon>
        <taxon>Magnoliopsida</taxon>
        <taxon>eudicotyledons</taxon>
        <taxon>Gunneridae</taxon>
        <taxon>Pentapetalae</taxon>
        <taxon>rosids</taxon>
        <taxon>fabids</taxon>
        <taxon>Fabales</taxon>
        <taxon>Fabaceae</taxon>
        <taxon>Papilionoideae</taxon>
        <taxon>50 kb inversion clade</taxon>
        <taxon>dalbergioids sensu lato</taxon>
        <taxon>Dalbergieae</taxon>
        <taxon>Pterocarpus clade</taxon>
        <taxon>Stylosanthes</taxon>
    </lineage>
</organism>
<dbReference type="SUPFAM" id="SSF63411">
    <property type="entry name" value="LuxS/MPP-like metallohydrolase"/>
    <property type="match status" value="2"/>
</dbReference>
<evidence type="ECO:0000259" key="2">
    <source>
        <dbReference type="Pfam" id="PF22516"/>
    </source>
</evidence>
<dbReference type="EMBL" id="JASCZI010060438">
    <property type="protein sequence ID" value="MED6131441.1"/>
    <property type="molecule type" value="Genomic_DNA"/>
</dbReference>
<dbReference type="Pfam" id="PF22516">
    <property type="entry name" value="PreP_C"/>
    <property type="match status" value="1"/>
</dbReference>
<dbReference type="Gene3D" id="3.30.830.10">
    <property type="entry name" value="Metalloenzyme, LuxS/M16 peptidase-like"/>
    <property type="match status" value="2"/>
</dbReference>
<accession>A0ABU6S4U4</accession>
<dbReference type="PANTHER" id="PTHR43016">
    <property type="entry name" value="PRESEQUENCE PROTEASE"/>
    <property type="match status" value="1"/>
</dbReference>
<reference evidence="3 4" key="1">
    <citation type="journal article" date="2023" name="Plants (Basel)">
        <title>Bridging the Gap: Combining Genomics and Transcriptomics Approaches to Understand Stylosanthes scabra, an Orphan Legume from the Brazilian Caatinga.</title>
        <authorList>
            <person name="Ferreira-Neto J.R.C."/>
            <person name="da Silva M.D."/>
            <person name="Binneck E."/>
            <person name="de Melo N.F."/>
            <person name="da Silva R.H."/>
            <person name="de Melo A.L.T.M."/>
            <person name="Pandolfi V."/>
            <person name="Bustamante F.O."/>
            <person name="Brasileiro-Vidal A.C."/>
            <person name="Benko-Iseppon A.M."/>
        </authorList>
    </citation>
    <scope>NUCLEOTIDE SEQUENCE [LARGE SCALE GENOMIC DNA]</scope>
    <source>
        <tissue evidence="3">Leaves</tissue>
    </source>
</reference>
<keyword evidence="4" id="KW-1185">Reference proteome</keyword>
<gene>
    <name evidence="3" type="ORF">PIB30_009922</name>
</gene>
<dbReference type="InterPro" id="IPR013578">
    <property type="entry name" value="Peptidase_M16C_assoc"/>
</dbReference>
<name>A0ABU6S4U4_9FABA</name>
<dbReference type="PANTHER" id="PTHR43016:SF13">
    <property type="entry name" value="PRESEQUENCE PROTEASE, MITOCHONDRIAL"/>
    <property type="match status" value="1"/>
</dbReference>
<comment type="caution">
    <text evidence="3">The sequence shown here is derived from an EMBL/GenBank/DDBJ whole genome shotgun (WGS) entry which is preliminary data.</text>
</comment>
<dbReference type="InterPro" id="IPR011249">
    <property type="entry name" value="Metalloenz_LuxS/M16"/>
</dbReference>
<evidence type="ECO:0000259" key="1">
    <source>
        <dbReference type="Pfam" id="PF08367"/>
    </source>
</evidence>
<sequence length="386" mass="43031">MGTEDLSFVQLNLLIGRKTGGISVYPFKSSVRGKDDPCSYIIVRGKAISGRGEDLYDLVNSIIQDVQFEDQHRFKQIVSDGGSIMMGRLRGSGHEIVSYLEFLLNLEERIDQDWADISSSLEEIRKSVFSKQGCLINITADGKSLTNIEKAGGKFVDLLPSRSPITTTNWSARLPLTNEAIVTPTHVNYVGKAANIYDSGYEPSMRAFVISKHIRNTWLWDRVRVSGGAYSVSCRFNTNSGVFMFLSNRAPNLLKTLDVYDGTGDFLRKLEMDNDTLTKAIRGTIGDIYPYRLPDSKGYMRFVCVLMEAVKDKWVTVAVGSPEDVDAANKERLNFFQVEFGAEVAGKSERNEEITTKPRRPKAEAYAYASQEAMHTHLSVGGTPKC</sequence>
<evidence type="ECO:0000313" key="4">
    <source>
        <dbReference type="Proteomes" id="UP001341840"/>
    </source>
</evidence>
<protein>
    <submittedName>
        <fullName evidence="3">Uncharacterized protein</fullName>
    </submittedName>
</protein>
<feature type="domain" description="Peptidase M16C associated" evidence="1">
    <location>
        <begin position="1"/>
        <end position="98"/>
    </location>
</feature>